<dbReference type="AlphaFoldDB" id="A0A6A6QL59"/>
<accession>A0A6A6QL59</accession>
<sequence>MESRGENAEKRSMGGQAITRRSTGCDRGSPCLNCISARLDCTHSAVASKATSPKQRVLISAQYEQKIDGIARDIDGIKLLLQQLNVTPDEANPEDGSTGHLNEAGAIKALIGHRPVSASAGESLWGHSTHIIDFVKAVVEDRGLGDVGPEASDVLSSLRNLIQALEDPAAVRDLSSPEVDVAKYQAKPPMPPLEAVVAVLRWVKDQEGHTIIAWISRILPLQKFAEICRSVYFAVDDFHEVDLILANGYLYYIFSEHVILSGVQDYRKYSRLCQENFHSALTRLPLLLPTSMEVIATLTLATLGYHRHQPRRETDQALRASQENLFWTVYRIEKGLSLRLGRPSNIHDPEVTLSMKLDEPRHTKVARIQGKAYEQLYSPAGLSRPADERGLLAQALAEELREKMKETHDEVLGVMNQPNECEMDPMQVVWMQCDLVCQTSILALILRASPAARDSPSSASDDCVAVAREALDIHEQCMMCVRGCKNDPLMETKYLNWAILYVAFVPFSILFTRAVQLSDVADLARLNRFAASLKPEAASSESTTHPYRLYKLLCQAIELYFGSKGFSSPVNPTLANNLMDPMDEFDFADYGIEIGATTAGGLEAGAPQPSGLGDWFYGNQQIMNLLDEDFMF</sequence>
<gene>
    <name evidence="3" type="ORF">BU16DRAFT_466133</name>
</gene>
<proteinExistence type="predicted"/>
<dbReference type="InterPro" id="IPR050987">
    <property type="entry name" value="AtrR-like"/>
</dbReference>
<evidence type="ECO:0000313" key="4">
    <source>
        <dbReference type="Proteomes" id="UP000799750"/>
    </source>
</evidence>
<reference evidence="3" key="1">
    <citation type="journal article" date="2020" name="Stud. Mycol.">
        <title>101 Dothideomycetes genomes: a test case for predicting lifestyles and emergence of pathogens.</title>
        <authorList>
            <person name="Haridas S."/>
            <person name="Albert R."/>
            <person name="Binder M."/>
            <person name="Bloem J."/>
            <person name="Labutti K."/>
            <person name="Salamov A."/>
            <person name="Andreopoulos B."/>
            <person name="Baker S."/>
            <person name="Barry K."/>
            <person name="Bills G."/>
            <person name="Bluhm B."/>
            <person name="Cannon C."/>
            <person name="Castanera R."/>
            <person name="Culley D."/>
            <person name="Daum C."/>
            <person name="Ezra D."/>
            <person name="Gonzalez J."/>
            <person name="Henrissat B."/>
            <person name="Kuo A."/>
            <person name="Liang C."/>
            <person name="Lipzen A."/>
            <person name="Lutzoni F."/>
            <person name="Magnuson J."/>
            <person name="Mondo S."/>
            <person name="Nolan M."/>
            <person name="Ohm R."/>
            <person name="Pangilinan J."/>
            <person name="Park H.-J."/>
            <person name="Ramirez L."/>
            <person name="Alfaro M."/>
            <person name="Sun H."/>
            <person name="Tritt A."/>
            <person name="Yoshinaga Y."/>
            <person name="Zwiers L.-H."/>
            <person name="Turgeon B."/>
            <person name="Goodwin S."/>
            <person name="Spatafora J."/>
            <person name="Crous P."/>
            <person name="Grigoriev I."/>
        </authorList>
    </citation>
    <scope>NUCLEOTIDE SEQUENCE</scope>
    <source>
        <strain evidence="3">CBS 269.34</strain>
    </source>
</reference>
<dbReference type="OrthoDB" id="103819at2759"/>
<dbReference type="EMBL" id="MU004193">
    <property type="protein sequence ID" value="KAF2493075.1"/>
    <property type="molecule type" value="Genomic_DNA"/>
</dbReference>
<keyword evidence="4" id="KW-1185">Reference proteome</keyword>
<dbReference type="Proteomes" id="UP000799750">
    <property type="component" value="Unassembled WGS sequence"/>
</dbReference>
<dbReference type="GO" id="GO:0008270">
    <property type="term" value="F:zinc ion binding"/>
    <property type="evidence" value="ECO:0007669"/>
    <property type="project" value="InterPro"/>
</dbReference>
<dbReference type="PANTHER" id="PTHR46910:SF5">
    <property type="entry name" value="ZN(II)2CYS6 TRANSCRIPTION FACTOR (EUROFUNG)"/>
    <property type="match status" value="1"/>
</dbReference>
<evidence type="ECO:0000313" key="3">
    <source>
        <dbReference type="EMBL" id="KAF2493075.1"/>
    </source>
</evidence>
<evidence type="ECO:0000256" key="2">
    <source>
        <dbReference type="SAM" id="MobiDB-lite"/>
    </source>
</evidence>
<dbReference type="CDD" id="cd12148">
    <property type="entry name" value="fungal_TF_MHR"/>
    <property type="match status" value="1"/>
</dbReference>
<keyword evidence="1" id="KW-0539">Nucleus</keyword>
<dbReference type="GO" id="GO:0000981">
    <property type="term" value="F:DNA-binding transcription factor activity, RNA polymerase II-specific"/>
    <property type="evidence" value="ECO:0007669"/>
    <property type="project" value="InterPro"/>
</dbReference>
<dbReference type="CDD" id="cd00067">
    <property type="entry name" value="GAL4"/>
    <property type="match status" value="1"/>
</dbReference>
<evidence type="ECO:0008006" key="5">
    <source>
        <dbReference type="Google" id="ProtNLM"/>
    </source>
</evidence>
<dbReference type="InterPro" id="IPR001138">
    <property type="entry name" value="Zn2Cys6_DnaBD"/>
</dbReference>
<protein>
    <recommendedName>
        <fullName evidence="5">Transcription factor domain-containing protein</fullName>
    </recommendedName>
</protein>
<feature type="compositionally biased region" description="Basic and acidic residues" evidence="2">
    <location>
        <begin position="1"/>
        <end position="12"/>
    </location>
</feature>
<name>A0A6A6QL59_9PEZI</name>
<evidence type="ECO:0000256" key="1">
    <source>
        <dbReference type="ARBA" id="ARBA00023242"/>
    </source>
</evidence>
<dbReference type="PANTHER" id="PTHR46910">
    <property type="entry name" value="TRANSCRIPTION FACTOR PDR1"/>
    <property type="match status" value="1"/>
</dbReference>
<feature type="region of interest" description="Disordered" evidence="2">
    <location>
        <begin position="1"/>
        <end position="26"/>
    </location>
</feature>
<organism evidence="3 4">
    <name type="scientific">Lophium mytilinum</name>
    <dbReference type="NCBI Taxonomy" id="390894"/>
    <lineage>
        <taxon>Eukaryota</taxon>
        <taxon>Fungi</taxon>
        <taxon>Dikarya</taxon>
        <taxon>Ascomycota</taxon>
        <taxon>Pezizomycotina</taxon>
        <taxon>Dothideomycetes</taxon>
        <taxon>Pleosporomycetidae</taxon>
        <taxon>Mytilinidiales</taxon>
        <taxon>Mytilinidiaceae</taxon>
        <taxon>Lophium</taxon>
    </lineage>
</organism>